<dbReference type="PANTHER" id="PTHR21359:SF1">
    <property type="entry name" value="DUF5577 DOMAIN-CONTAINING PROTEIN"/>
    <property type="match status" value="1"/>
</dbReference>
<comment type="caution">
    <text evidence="3">The sequence shown here is derived from an EMBL/GenBank/DDBJ whole genome shotgun (WGS) entry which is preliminary data.</text>
</comment>
<dbReference type="EMBL" id="KZ308351">
    <property type="protein sequence ID" value="KAG8227958.1"/>
    <property type="molecule type" value="Genomic_DNA"/>
</dbReference>
<dbReference type="Gene3D" id="1.10.150.50">
    <property type="entry name" value="Transcription Factor, Ets-1"/>
    <property type="match status" value="1"/>
</dbReference>
<dbReference type="PANTHER" id="PTHR21359">
    <property type="entry name" value="DUF5577 DOMAIN-CONTAINING PROTEIN"/>
    <property type="match status" value="1"/>
</dbReference>
<evidence type="ECO:0000313" key="4">
    <source>
        <dbReference type="Proteomes" id="UP000792457"/>
    </source>
</evidence>
<dbReference type="Pfam" id="PF17740">
    <property type="entry name" value="DUF5577"/>
    <property type="match status" value="1"/>
</dbReference>
<gene>
    <name evidence="3" type="ORF">J437_LFUL008766</name>
</gene>
<evidence type="ECO:0000313" key="3">
    <source>
        <dbReference type="EMBL" id="KAG8227958.1"/>
    </source>
</evidence>
<dbReference type="InterPro" id="IPR013761">
    <property type="entry name" value="SAM/pointed_sf"/>
</dbReference>
<dbReference type="Pfam" id="PF18017">
    <property type="entry name" value="SAM_4"/>
    <property type="match status" value="1"/>
</dbReference>
<dbReference type="AlphaFoldDB" id="A0A8K0P0A9"/>
<name>A0A8K0P0A9_LADFU</name>
<sequence>MAGSCTSTWIKFFNDAGIPADVAATYALTFANNRIKMDMLLDLTKEILRDMGITLMGDVIAILKHAKQVHEQTARDRLLFVPPVEEPRVPKKSPATRLVEHYIGTPETQKSVPAKLSPGLAQRLGPLSSGRQSLKTKAESKVAVKKEEKKEPEEVPVKKVRRVLPEHEGRYKIIMPSGSTPRTKRILAKQGLLPQKRCVFDRLGDGNVTSTTEVEEPKITITGLGNTIVKLTSSEKAASVFNRLGDKPQVSSTSSLEGKSEIDKPLEYVGVLKPGAAAQKKQTNIVDPRR</sequence>
<reference evidence="3" key="1">
    <citation type="submission" date="2013-04" db="EMBL/GenBank/DDBJ databases">
        <authorList>
            <person name="Qu J."/>
            <person name="Murali S.C."/>
            <person name="Bandaranaike D."/>
            <person name="Bellair M."/>
            <person name="Blankenburg K."/>
            <person name="Chao H."/>
            <person name="Dinh H."/>
            <person name="Doddapaneni H."/>
            <person name="Downs B."/>
            <person name="Dugan-Rocha S."/>
            <person name="Elkadiri S."/>
            <person name="Gnanaolivu R.D."/>
            <person name="Hernandez B."/>
            <person name="Javaid M."/>
            <person name="Jayaseelan J.C."/>
            <person name="Lee S."/>
            <person name="Li M."/>
            <person name="Ming W."/>
            <person name="Munidasa M."/>
            <person name="Muniz J."/>
            <person name="Nguyen L."/>
            <person name="Ongeri F."/>
            <person name="Osuji N."/>
            <person name="Pu L.-L."/>
            <person name="Puazo M."/>
            <person name="Qu C."/>
            <person name="Quiroz J."/>
            <person name="Raj R."/>
            <person name="Weissenberger G."/>
            <person name="Xin Y."/>
            <person name="Zou X."/>
            <person name="Han Y."/>
            <person name="Richards S."/>
            <person name="Worley K."/>
            <person name="Muzny D."/>
            <person name="Gibbs R."/>
        </authorList>
    </citation>
    <scope>NUCLEOTIDE SEQUENCE</scope>
    <source>
        <strain evidence="3">Sampled in the wild</strain>
    </source>
</reference>
<feature type="region of interest" description="Disordered" evidence="1">
    <location>
        <begin position="120"/>
        <end position="150"/>
    </location>
</feature>
<protein>
    <recommendedName>
        <fullName evidence="2">DUF5577 domain-containing protein</fullName>
    </recommendedName>
</protein>
<evidence type="ECO:0000259" key="2">
    <source>
        <dbReference type="Pfam" id="PF17740"/>
    </source>
</evidence>
<evidence type="ECO:0000256" key="1">
    <source>
        <dbReference type="SAM" id="MobiDB-lite"/>
    </source>
</evidence>
<proteinExistence type="predicted"/>
<dbReference type="OrthoDB" id="10067653at2759"/>
<feature type="compositionally biased region" description="Basic and acidic residues" evidence="1">
    <location>
        <begin position="136"/>
        <end position="150"/>
    </location>
</feature>
<feature type="domain" description="DUF5577" evidence="2">
    <location>
        <begin position="137"/>
        <end position="227"/>
    </location>
</feature>
<organism evidence="3 4">
    <name type="scientific">Ladona fulva</name>
    <name type="common">Scarce chaser dragonfly</name>
    <name type="synonym">Libellula fulva</name>
    <dbReference type="NCBI Taxonomy" id="123851"/>
    <lineage>
        <taxon>Eukaryota</taxon>
        <taxon>Metazoa</taxon>
        <taxon>Ecdysozoa</taxon>
        <taxon>Arthropoda</taxon>
        <taxon>Hexapoda</taxon>
        <taxon>Insecta</taxon>
        <taxon>Pterygota</taxon>
        <taxon>Palaeoptera</taxon>
        <taxon>Odonata</taxon>
        <taxon>Epiprocta</taxon>
        <taxon>Anisoptera</taxon>
        <taxon>Libelluloidea</taxon>
        <taxon>Libellulidae</taxon>
        <taxon>Ladona</taxon>
    </lineage>
</organism>
<accession>A0A8K0P0A9</accession>
<dbReference type="Proteomes" id="UP000792457">
    <property type="component" value="Unassembled WGS sequence"/>
</dbReference>
<dbReference type="InterPro" id="IPR041477">
    <property type="entry name" value="DUF5577"/>
</dbReference>
<dbReference type="CDD" id="cd09531">
    <property type="entry name" value="SAM_CS047"/>
    <property type="match status" value="1"/>
</dbReference>
<dbReference type="InterPro" id="IPR040772">
    <property type="entry name" value="C19orf47_SAM"/>
</dbReference>
<dbReference type="InterPro" id="IPR039161">
    <property type="entry name" value="C19orf47-like"/>
</dbReference>
<dbReference type="SUPFAM" id="SSF47769">
    <property type="entry name" value="SAM/Pointed domain"/>
    <property type="match status" value="1"/>
</dbReference>
<reference evidence="3" key="2">
    <citation type="submission" date="2017-10" db="EMBL/GenBank/DDBJ databases">
        <title>Ladona fulva Genome sequencing and assembly.</title>
        <authorList>
            <person name="Murali S."/>
            <person name="Richards S."/>
            <person name="Bandaranaike D."/>
            <person name="Bellair M."/>
            <person name="Blankenburg K."/>
            <person name="Chao H."/>
            <person name="Dinh H."/>
            <person name="Doddapaneni H."/>
            <person name="Dugan-Rocha S."/>
            <person name="Elkadiri S."/>
            <person name="Gnanaolivu R."/>
            <person name="Hernandez B."/>
            <person name="Skinner E."/>
            <person name="Javaid M."/>
            <person name="Lee S."/>
            <person name="Li M."/>
            <person name="Ming W."/>
            <person name="Munidasa M."/>
            <person name="Muniz J."/>
            <person name="Nguyen L."/>
            <person name="Hughes D."/>
            <person name="Osuji N."/>
            <person name="Pu L.-L."/>
            <person name="Puazo M."/>
            <person name="Qu C."/>
            <person name="Quiroz J."/>
            <person name="Raj R."/>
            <person name="Weissenberger G."/>
            <person name="Xin Y."/>
            <person name="Zou X."/>
            <person name="Han Y."/>
            <person name="Worley K."/>
            <person name="Muzny D."/>
            <person name="Gibbs R."/>
        </authorList>
    </citation>
    <scope>NUCLEOTIDE SEQUENCE</scope>
    <source>
        <strain evidence="3">Sampled in the wild</strain>
    </source>
</reference>
<dbReference type="GO" id="GO:0005634">
    <property type="term" value="C:nucleus"/>
    <property type="evidence" value="ECO:0007669"/>
    <property type="project" value="TreeGrafter"/>
</dbReference>
<keyword evidence="4" id="KW-1185">Reference proteome</keyword>